<keyword evidence="7" id="KW-0496">Mitochondrion</keyword>
<dbReference type="Proteomes" id="UP001152795">
    <property type="component" value="Unassembled WGS sequence"/>
</dbReference>
<evidence type="ECO:0000256" key="2">
    <source>
        <dbReference type="ARBA" id="ARBA00006375"/>
    </source>
</evidence>
<evidence type="ECO:0000256" key="8">
    <source>
        <dbReference type="ARBA" id="ARBA00023136"/>
    </source>
</evidence>
<accession>A0A6S7K6L5</accession>
<organism evidence="10 11">
    <name type="scientific">Paramuricea clavata</name>
    <name type="common">Red gorgonian</name>
    <name type="synonym">Violescent sea-whip</name>
    <dbReference type="NCBI Taxonomy" id="317549"/>
    <lineage>
        <taxon>Eukaryota</taxon>
        <taxon>Metazoa</taxon>
        <taxon>Cnidaria</taxon>
        <taxon>Anthozoa</taxon>
        <taxon>Octocorallia</taxon>
        <taxon>Malacalcyonacea</taxon>
        <taxon>Plexauridae</taxon>
        <taxon>Paramuricea</taxon>
    </lineage>
</organism>
<comment type="similarity">
    <text evidence="2 9">Belongs to the mitochondrial carrier (TC 2.A.29) family.</text>
</comment>
<dbReference type="GO" id="GO:0015227">
    <property type="term" value="F:O-acyl-L-carnitine transmembrane transporter activity"/>
    <property type="evidence" value="ECO:0007669"/>
    <property type="project" value="TreeGrafter"/>
</dbReference>
<dbReference type="PANTHER" id="PTHR45624">
    <property type="entry name" value="MITOCHONDRIAL BASIC AMINO ACIDS TRANSPORTER-RELATED"/>
    <property type="match status" value="1"/>
</dbReference>
<keyword evidence="5" id="KW-0677">Repeat</keyword>
<keyword evidence="8" id="KW-0472">Membrane</keyword>
<evidence type="ECO:0000256" key="1">
    <source>
        <dbReference type="ARBA" id="ARBA00004225"/>
    </source>
</evidence>
<keyword evidence="6" id="KW-1133">Transmembrane helix</keyword>
<evidence type="ECO:0000256" key="9">
    <source>
        <dbReference type="RuleBase" id="RU000488"/>
    </source>
</evidence>
<comment type="caution">
    <text evidence="10">The sequence shown here is derived from an EMBL/GenBank/DDBJ whole genome shotgun (WGS) entry which is preliminary data.</text>
</comment>
<dbReference type="GO" id="GO:0006839">
    <property type="term" value="P:mitochondrial transport"/>
    <property type="evidence" value="ECO:0007669"/>
    <property type="project" value="TreeGrafter"/>
</dbReference>
<keyword evidence="11" id="KW-1185">Reference proteome</keyword>
<dbReference type="PROSITE" id="PS50920">
    <property type="entry name" value="SOLCAR"/>
    <property type="match status" value="1"/>
</dbReference>
<dbReference type="InterPro" id="IPR050567">
    <property type="entry name" value="Mitochondrial_Carrier"/>
</dbReference>
<dbReference type="SUPFAM" id="SSF103506">
    <property type="entry name" value="Mitochondrial carrier"/>
    <property type="match status" value="1"/>
</dbReference>
<evidence type="ECO:0000256" key="5">
    <source>
        <dbReference type="ARBA" id="ARBA00022737"/>
    </source>
</evidence>
<dbReference type="GO" id="GO:1902603">
    <property type="term" value="P:carnitine transmembrane transport"/>
    <property type="evidence" value="ECO:0007669"/>
    <property type="project" value="TreeGrafter"/>
</dbReference>
<reference evidence="10" key="1">
    <citation type="submission" date="2020-04" db="EMBL/GenBank/DDBJ databases">
        <authorList>
            <person name="Alioto T."/>
            <person name="Alioto T."/>
            <person name="Gomez Garrido J."/>
        </authorList>
    </citation>
    <scope>NUCLEOTIDE SEQUENCE</scope>
    <source>
        <strain evidence="10">A484AB</strain>
    </source>
</reference>
<protein>
    <submittedName>
        <fullName evidence="10">Mitochondrial carnitine acylcarnitine carrier</fullName>
    </submittedName>
</protein>
<evidence type="ECO:0000313" key="10">
    <source>
        <dbReference type="EMBL" id="CAB4037480.1"/>
    </source>
</evidence>
<dbReference type="EMBL" id="CACRXK020023142">
    <property type="protein sequence ID" value="CAB4037480.1"/>
    <property type="molecule type" value="Genomic_DNA"/>
</dbReference>
<evidence type="ECO:0000313" key="11">
    <source>
        <dbReference type="Proteomes" id="UP001152795"/>
    </source>
</evidence>
<dbReference type="PANTHER" id="PTHR45624:SF4">
    <property type="entry name" value="CONGESTED-LIKE TRACHEA PROTEIN-RELATED"/>
    <property type="match status" value="1"/>
</dbReference>
<sequence length="92" mass="9856">MAKNVKRKNINGNSSALKNFLAGGVGGIGLVIAGHPLDTIKVRLQTQPKVAPGELPQFAGTLDCARKTVSKEVFTIYYHQLGYIATQTVKMA</sequence>
<dbReference type="Gene3D" id="1.50.40.10">
    <property type="entry name" value="Mitochondrial carrier domain"/>
    <property type="match status" value="1"/>
</dbReference>
<name>A0A6S7K6L5_PARCT</name>
<gene>
    <name evidence="10" type="ORF">PACLA_8A057341</name>
</gene>
<evidence type="ECO:0000256" key="4">
    <source>
        <dbReference type="ARBA" id="ARBA00022692"/>
    </source>
</evidence>
<evidence type="ECO:0000256" key="7">
    <source>
        <dbReference type="ARBA" id="ARBA00023128"/>
    </source>
</evidence>
<keyword evidence="3 9" id="KW-0813">Transport</keyword>
<evidence type="ECO:0000256" key="3">
    <source>
        <dbReference type="ARBA" id="ARBA00022448"/>
    </source>
</evidence>
<dbReference type="Pfam" id="PF00153">
    <property type="entry name" value="Mito_carr"/>
    <property type="match status" value="1"/>
</dbReference>
<dbReference type="InterPro" id="IPR023395">
    <property type="entry name" value="MCP_dom_sf"/>
</dbReference>
<dbReference type="GO" id="GO:0031966">
    <property type="term" value="C:mitochondrial membrane"/>
    <property type="evidence" value="ECO:0007669"/>
    <property type="project" value="UniProtKB-SubCell"/>
</dbReference>
<dbReference type="AlphaFoldDB" id="A0A6S7K6L5"/>
<evidence type="ECO:0000256" key="6">
    <source>
        <dbReference type="ARBA" id="ARBA00022989"/>
    </source>
</evidence>
<comment type="subcellular location">
    <subcellularLocation>
        <location evidence="1">Mitochondrion membrane</location>
        <topology evidence="1">Multi-pass membrane protein</topology>
    </subcellularLocation>
</comment>
<keyword evidence="4 9" id="KW-0812">Transmembrane</keyword>
<proteinExistence type="inferred from homology"/>
<dbReference type="InterPro" id="IPR018108">
    <property type="entry name" value="MCP_transmembrane"/>
</dbReference>
<dbReference type="OrthoDB" id="14252at2759"/>